<evidence type="ECO:0000313" key="11">
    <source>
        <dbReference type="EMBL" id="CAH1772268.1"/>
    </source>
</evidence>
<protein>
    <submittedName>
        <fullName evidence="11">Uncharacterized protein</fullName>
    </submittedName>
</protein>
<evidence type="ECO:0000256" key="10">
    <source>
        <dbReference type="SAM" id="MobiDB-lite"/>
    </source>
</evidence>
<feature type="compositionally biased region" description="Polar residues" evidence="10">
    <location>
        <begin position="443"/>
        <end position="461"/>
    </location>
</feature>
<keyword evidence="12" id="KW-1185">Reference proteome</keyword>
<dbReference type="InterPro" id="IPR013087">
    <property type="entry name" value="Znf_C2H2_type"/>
</dbReference>
<dbReference type="FunFam" id="3.30.160.60:FF:000311">
    <property type="entry name" value="protein odd-skipped-related 2 isoform X1"/>
    <property type="match status" value="1"/>
</dbReference>
<dbReference type="FunFam" id="3.30.160.60:FF:000958">
    <property type="entry name" value="Odd skipped"/>
    <property type="match status" value="1"/>
</dbReference>
<evidence type="ECO:0000256" key="5">
    <source>
        <dbReference type="ARBA" id="ARBA00022771"/>
    </source>
</evidence>
<sequence>MPKCFMMQAKDAAEHSPTVKAAEGHRLDIEDNHLGKDMRMDVDVKPAATKQSVVKPQPLFLGNTCLLAPTQSTMKSDLETSIVIPRPIYPSFPLLHPAYPNLGNMPSLQASLLQCMQYPTPVTYPSTSGISNTPFMYPYSFPMTSMFASQDLGSAWSLLKLKENGPESANKTKETSPSSSNDKQNDKKFDFAHLAEAATKEYNNMQKEDKTSKLGRPGPDAQVFSAFSHVTNSIRYDPSVSSFYPPAYNTMPGKLQLPRKPRGRGGNRPKKEFICKYCGRHFTKSYNLLIHERTHTDERPYPCDICGKAFRRQDHLRDHRYIHSKEKPFKCTECGKGFCQARTLAVHRTLHMQESSHKCETCDKVFTQRSHLRAHLLTHAQAKQEVSAAPPCIVKQEDRSRDILMSMGQSMKSPGVKMTSPHVAPLRVNVDATSMYMDDNVFEPQQSGPLNLTASSRPVVV</sequence>
<feature type="region of interest" description="Disordered" evidence="10">
    <location>
        <begin position="442"/>
        <end position="461"/>
    </location>
</feature>
<keyword evidence="3" id="KW-0479">Metal-binding</keyword>
<keyword evidence="9" id="KW-0539">Nucleus</keyword>
<dbReference type="SUPFAM" id="SSF57667">
    <property type="entry name" value="beta-beta-alpha zinc fingers"/>
    <property type="match status" value="2"/>
</dbReference>
<evidence type="ECO:0000256" key="7">
    <source>
        <dbReference type="ARBA" id="ARBA00023015"/>
    </source>
</evidence>
<evidence type="ECO:0000256" key="6">
    <source>
        <dbReference type="ARBA" id="ARBA00022833"/>
    </source>
</evidence>
<dbReference type="InterPro" id="IPR050717">
    <property type="entry name" value="C2H2-ZF_Transcription_Reg"/>
</dbReference>
<comment type="caution">
    <text evidence="11">The sequence shown here is derived from an EMBL/GenBank/DDBJ whole genome shotgun (WGS) entry which is preliminary data.</text>
</comment>
<dbReference type="PROSITE" id="PS00028">
    <property type="entry name" value="ZINC_FINGER_C2H2_1"/>
    <property type="match status" value="4"/>
</dbReference>
<dbReference type="Gene3D" id="3.30.160.60">
    <property type="entry name" value="Classic Zinc Finger"/>
    <property type="match status" value="4"/>
</dbReference>
<evidence type="ECO:0000256" key="1">
    <source>
        <dbReference type="ARBA" id="ARBA00004123"/>
    </source>
</evidence>
<dbReference type="GO" id="GO:0005634">
    <property type="term" value="C:nucleus"/>
    <property type="evidence" value="ECO:0007669"/>
    <property type="project" value="UniProtKB-SubCell"/>
</dbReference>
<dbReference type="GO" id="GO:0008270">
    <property type="term" value="F:zinc ion binding"/>
    <property type="evidence" value="ECO:0007669"/>
    <property type="project" value="UniProtKB-KW"/>
</dbReference>
<keyword evidence="2" id="KW-0217">Developmental protein</keyword>
<dbReference type="PROSITE" id="PS50157">
    <property type="entry name" value="ZINC_FINGER_C2H2_2"/>
    <property type="match status" value="4"/>
</dbReference>
<keyword evidence="6" id="KW-0862">Zinc</keyword>
<proteinExistence type="predicted"/>
<organism evidence="11 12">
    <name type="scientific">Owenia fusiformis</name>
    <name type="common">Polychaete worm</name>
    <dbReference type="NCBI Taxonomy" id="6347"/>
    <lineage>
        <taxon>Eukaryota</taxon>
        <taxon>Metazoa</taxon>
        <taxon>Spiralia</taxon>
        <taxon>Lophotrochozoa</taxon>
        <taxon>Annelida</taxon>
        <taxon>Polychaeta</taxon>
        <taxon>Sedentaria</taxon>
        <taxon>Canalipalpata</taxon>
        <taxon>Sabellida</taxon>
        <taxon>Oweniida</taxon>
        <taxon>Oweniidae</taxon>
        <taxon>Owenia</taxon>
    </lineage>
</organism>
<dbReference type="OrthoDB" id="9451254at2759"/>
<evidence type="ECO:0000256" key="3">
    <source>
        <dbReference type="ARBA" id="ARBA00022723"/>
    </source>
</evidence>
<evidence type="ECO:0000256" key="9">
    <source>
        <dbReference type="ARBA" id="ARBA00023242"/>
    </source>
</evidence>
<keyword evidence="7" id="KW-0805">Transcription regulation</keyword>
<dbReference type="FunFam" id="3.30.160.60:FF:000065">
    <property type="entry name" value="B-cell CLL/lymphoma 6, member B"/>
    <property type="match status" value="1"/>
</dbReference>
<feature type="compositionally biased region" description="Basic and acidic residues" evidence="10">
    <location>
        <begin position="165"/>
        <end position="174"/>
    </location>
</feature>
<keyword evidence="4" id="KW-0677">Repeat</keyword>
<comment type="subcellular location">
    <subcellularLocation>
        <location evidence="1">Nucleus</location>
    </subcellularLocation>
</comment>
<dbReference type="PANTHER" id="PTHR14196">
    <property type="entry name" value="ODD-SKIPPED - RELATED"/>
    <property type="match status" value="1"/>
</dbReference>
<dbReference type="Proteomes" id="UP000749559">
    <property type="component" value="Unassembled WGS sequence"/>
</dbReference>
<keyword evidence="5" id="KW-0863">Zinc-finger</keyword>
<evidence type="ECO:0000256" key="8">
    <source>
        <dbReference type="ARBA" id="ARBA00023163"/>
    </source>
</evidence>
<dbReference type="PANTHER" id="PTHR14196:SF0">
    <property type="entry name" value="PROTEIN BOWEL"/>
    <property type="match status" value="1"/>
</dbReference>
<dbReference type="FunFam" id="3.30.160.60:FF:000254">
    <property type="entry name" value="Odd-skipped related transciption factor 1"/>
    <property type="match status" value="1"/>
</dbReference>
<dbReference type="AlphaFoldDB" id="A0A8J1Y943"/>
<evidence type="ECO:0000256" key="4">
    <source>
        <dbReference type="ARBA" id="ARBA00022737"/>
    </source>
</evidence>
<dbReference type="EMBL" id="CAIIXF020000001">
    <property type="protein sequence ID" value="CAH1772268.1"/>
    <property type="molecule type" value="Genomic_DNA"/>
</dbReference>
<feature type="region of interest" description="Disordered" evidence="10">
    <location>
        <begin position="165"/>
        <end position="187"/>
    </location>
</feature>
<name>A0A8J1Y943_OWEFU</name>
<dbReference type="SMART" id="SM00355">
    <property type="entry name" value="ZnF_C2H2"/>
    <property type="match status" value="4"/>
</dbReference>
<reference evidence="11" key="1">
    <citation type="submission" date="2022-03" db="EMBL/GenBank/DDBJ databases">
        <authorList>
            <person name="Martin C."/>
        </authorList>
    </citation>
    <scope>NUCLEOTIDE SEQUENCE</scope>
</reference>
<dbReference type="InterPro" id="IPR036236">
    <property type="entry name" value="Znf_C2H2_sf"/>
</dbReference>
<evidence type="ECO:0000256" key="2">
    <source>
        <dbReference type="ARBA" id="ARBA00022473"/>
    </source>
</evidence>
<evidence type="ECO:0000313" key="12">
    <source>
        <dbReference type="Proteomes" id="UP000749559"/>
    </source>
</evidence>
<gene>
    <name evidence="11" type="ORF">OFUS_LOCUS53</name>
</gene>
<dbReference type="Pfam" id="PF00096">
    <property type="entry name" value="zf-C2H2"/>
    <property type="match status" value="4"/>
</dbReference>
<dbReference type="GO" id="GO:0000981">
    <property type="term" value="F:DNA-binding transcription factor activity, RNA polymerase II-specific"/>
    <property type="evidence" value="ECO:0007669"/>
    <property type="project" value="TreeGrafter"/>
</dbReference>
<accession>A0A8J1Y943</accession>
<dbReference type="GO" id="GO:0000977">
    <property type="term" value="F:RNA polymerase II transcription regulatory region sequence-specific DNA binding"/>
    <property type="evidence" value="ECO:0007669"/>
    <property type="project" value="TreeGrafter"/>
</dbReference>
<keyword evidence="8" id="KW-0804">Transcription</keyword>